<feature type="domain" description="THIF-type NAD/FAD binding fold" evidence="1">
    <location>
        <begin position="100"/>
        <end position="346"/>
    </location>
</feature>
<evidence type="ECO:0000259" key="1">
    <source>
        <dbReference type="Pfam" id="PF00899"/>
    </source>
</evidence>
<protein>
    <submittedName>
        <fullName evidence="2">TOMM leader peptide-binding protein</fullName>
    </submittedName>
</protein>
<gene>
    <name evidence="2" type="ORF">AABB29_00885</name>
</gene>
<dbReference type="Gene3D" id="3.40.50.720">
    <property type="entry name" value="NAD(P)-binding Rossmann-like Domain"/>
    <property type="match status" value="1"/>
</dbReference>
<name>A0ABZ2V5S5_9RHOB</name>
<reference evidence="3" key="1">
    <citation type="submission" date="2024-04" db="EMBL/GenBank/DDBJ databases">
        <title>Phylogenomic analyses of a clade within the roseobacter group suggest taxonomic reassignments of species of the genera Aestuariivita, Citreicella, Loktanella, Nautella, Pelagibaca, Ruegeria, Thalassobius, Thiobacimonas and Tropicibacter, and the proposal o.</title>
        <authorList>
            <person name="Jeon C.O."/>
        </authorList>
    </citation>
    <scope>NUCLEOTIDE SEQUENCE [LARGE SCALE GENOMIC DNA]</scope>
    <source>
        <strain evidence="3">BS5-3</strain>
    </source>
</reference>
<proteinExistence type="predicted"/>
<dbReference type="InterPro" id="IPR035985">
    <property type="entry name" value="Ubiquitin-activating_enz"/>
</dbReference>
<dbReference type="PANTHER" id="PTHR10953:SF102">
    <property type="entry name" value="ADENYLYLTRANSFERASE AND SULFURTRANSFERASE MOCS3"/>
    <property type="match status" value="1"/>
</dbReference>
<keyword evidence="3" id="KW-1185">Reference proteome</keyword>
<accession>A0ABZ2V5S5</accession>
<dbReference type="InterPro" id="IPR045886">
    <property type="entry name" value="ThiF/MoeB/HesA"/>
</dbReference>
<dbReference type="Gene3D" id="3.90.930.60">
    <property type="match status" value="1"/>
</dbReference>
<dbReference type="PANTHER" id="PTHR10953">
    <property type="entry name" value="UBIQUITIN-ACTIVATING ENZYME E1"/>
    <property type="match status" value="1"/>
</dbReference>
<sequence length="351" mass="36870">MDANGEEGLRIVSRRRSITLKGKAFEAFEDRVIPLLTGLHTVEEICDQVSDIYRADDVIAALGMLSSQGFLVDGEQALAAGNTPGMAPQRGWLAENTPGGSAAQGKLSAARIVLFGAGLHGAVAGRALVAAGIGQLTIVDPVDVSAPDLYFSHIFNAGDIGKNRASALASALAQATSTTRIEAVPTRPDDASAMADVINGASLVIGCLDAGELNLSFKLDAACRQTGTPWVSASLEGTELVVGPGFFNPKGPCLMCWRMREVATSENPASQMGLERQYEQWQRDLSMRRENLAPAADIAGGILAAEVITLLSGTCTPNLDGRFLTITIPGFRVEKHIVLRKPDCPVCGPSG</sequence>
<evidence type="ECO:0000313" key="2">
    <source>
        <dbReference type="EMBL" id="WZC49249.1"/>
    </source>
</evidence>
<dbReference type="Pfam" id="PF00899">
    <property type="entry name" value="ThiF"/>
    <property type="match status" value="1"/>
</dbReference>
<dbReference type="RefSeq" id="WP_341367359.1">
    <property type="nucleotide sequence ID" value="NZ_CP150951.2"/>
</dbReference>
<organism evidence="2 3">
    <name type="scientific">Yoonia phaeophyticola</name>
    <dbReference type="NCBI Taxonomy" id="3137369"/>
    <lineage>
        <taxon>Bacteria</taxon>
        <taxon>Pseudomonadati</taxon>
        <taxon>Pseudomonadota</taxon>
        <taxon>Alphaproteobacteria</taxon>
        <taxon>Rhodobacterales</taxon>
        <taxon>Paracoccaceae</taxon>
        <taxon>Yoonia</taxon>
    </lineage>
</organism>
<dbReference type="EMBL" id="CP150951">
    <property type="protein sequence ID" value="WZC49249.1"/>
    <property type="molecule type" value="Genomic_DNA"/>
</dbReference>
<dbReference type="Proteomes" id="UP001440612">
    <property type="component" value="Chromosome"/>
</dbReference>
<evidence type="ECO:0000313" key="3">
    <source>
        <dbReference type="Proteomes" id="UP001440612"/>
    </source>
</evidence>
<dbReference type="SUPFAM" id="SSF69572">
    <property type="entry name" value="Activating enzymes of the ubiquitin-like proteins"/>
    <property type="match status" value="1"/>
</dbReference>
<dbReference type="InterPro" id="IPR000594">
    <property type="entry name" value="ThiF_NAD_FAD-bd"/>
</dbReference>